<comment type="caution">
    <text evidence="1">The sequence shown here is derived from an EMBL/GenBank/DDBJ whole genome shotgun (WGS) entry which is preliminary data.</text>
</comment>
<protein>
    <submittedName>
        <fullName evidence="1">Uncharacterized protein</fullName>
    </submittedName>
</protein>
<dbReference type="EMBL" id="VSSQ01027339">
    <property type="protein sequence ID" value="MPM76536.1"/>
    <property type="molecule type" value="Genomic_DNA"/>
</dbReference>
<organism evidence="1">
    <name type="scientific">bioreactor metagenome</name>
    <dbReference type="NCBI Taxonomy" id="1076179"/>
    <lineage>
        <taxon>unclassified sequences</taxon>
        <taxon>metagenomes</taxon>
        <taxon>ecological metagenomes</taxon>
    </lineage>
</organism>
<evidence type="ECO:0000313" key="1">
    <source>
        <dbReference type="EMBL" id="MPM76536.1"/>
    </source>
</evidence>
<dbReference type="AlphaFoldDB" id="A0A645CHX3"/>
<reference evidence="1" key="1">
    <citation type="submission" date="2019-08" db="EMBL/GenBank/DDBJ databases">
        <authorList>
            <person name="Kucharzyk K."/>
            <person name="Murdoch R.W."/>
            <person name="Higgins S."/>
            <person name="Loffler F."/>
        </authorList>
    </citation>
    <scope>NUCLEOTIDE SEQUENCE</scope>
</reference>
<name>A0A645CHX3_9ZZZZ</name>
<sequence>MHLLTVIAVESVLPSNTLPLNVSKTSWTFGFALGTKISDIDISQLESIYLAENTPLSTDNR</sequence>
<accession>A0A645CHX3</accession>
<gene>
    <name evidence="1" type="ORF">SDC9_123534</name>
</gene>
<proteinExistence type="predicted"/>